<name>A0A4R5TU26_9MICC</name>
<dbReference type="EMBL" id="SMTK01000004">
    <property type="protein sequence ID" value="TDK24533.1"/>
    <property type="molecule type" value="Genomic_DNA"/>
</dbReference>
<dbReference type="InterPro" id="IPR011009">
    <property type="entry name" value="Kinase-like_dom_sf"/>
</dbReference>
<keyword evidence="3" id="KW-1185">Reference proteome</keyword>
<evidence type="ECO:0000259" key="1">
    <source>
        <dbReference type="Pfam" id="PF01636"/>
    </source>
</evidence>
<comment type="caution">
    <text evidence="2">The sequence shown here is derived from an EMBL/GenBank/DDBJ whole genome shotgun (WGS) entry which is preliminary data.</text>
</comment>
<dbReference type="InterPro" id="IPR002575">
    <property type="entry name" value="Aminoglycoside_PTrfase"/>
</dbReference>
<dbReference type="AlphaFoldDB" id="A0A4R5TU26"/>
<dbReference type="RefSeq" id="WP_133404211.1">
    <property type="nucleotide sequence ID" value="NZ_SMTK01000004.1"/>
</dbReference>
<keyword evidence="2" id="KW-0808">Transferase</keyword>
<gene>
    <name evidence="2" type="ORF">E2F48_11890</name>
</gene>
<reference evidence="2 3" key="1">
    <citation type="submission" date="2019-03" db="EMBL/GenBank/DDBJ databases">
        <title>Arthrobacter sp. nov., an bacterium isolated from biocrust in Mu Us Desert.</title>
        <authorList>
            <person name="Lixiong L."/>
        </authorList>
    </citation>
    <scope>NUCLEOTIDE SEQUENCE [LARGE SCALE GENOMIC DNA]</scope>
    <source>
        <strain evidence="2 3">SLN-3</strain>
    </source>
</reference>
<dbReference type="SUPFAM" id="SSF56112">
    <property type="entry name" value="Protein kinase-like (PK-like)"/>
    <property type="match status" value="1"/>
</dbReference>
<feature type="domain" description="Aminoglycoside phosphotransferase" evidence="1">
    <location>
        <begin position="16"/>
        <end position="101"/>
    </location>
</feature>
<sequence length="251" mass="27527">MDTEEHPLTGGNATPEVVRIGATVRKPWTASTPAVDAFLDAVRSAGVDVPQTFGRDESGRQVIEFIPGTPALELPPLTPEDLARAGRLVRRIHDASREFESSQASGWDVLIPPAAADLVCHNDLAPWNLIIGERWVFIDWDGAGPSTRLWDLAYAAQAFTLSDHHQEPARAAARLGAFIDGYGAGKELRGELPRAMGERAAAMHALLHRSHLTGREPWGSMYRTGHGNHWRRAAVYVVENRDLWLRGLLGP</sequence>
<evidence type="ECO:0000313" key="3">
    <source>
        <dbReference type="Proteomes" id="UP000295411"/>
    </source>
</evidence>
<proteinExistence type="predicted"/>
<protein>
    <submittedName>
        <fullName evidence="2">Aminoglycoside phosphotransferase</fullName>
    </submittedName>
</protein>
<dbReference type="GO" id="GO:0016740">
    <property type="term" value="F:transferase activity"/>
    <property type="evidence" value="ECO:0007669"/>
    <property type="project" value="UniProtKB-KW"/>
</dbReference>
<feature type="domain" description="Aminoglycoside phosphotransferase" evidence="1">
    <location>
        <begin position="111"/>
        <end position="187"/>
    </location>
</feature>
<accession>A0A4R5TU26</accession>
<dbReference type="OrthoDB" id="236897at2"/>
<evidence type="ECO:0000313" key="2">
    <source>
        <dbReference type="EMBL" id="TDK24533.1"/>
    </source>
</evidence>
<dbReference type="Proteomes" id="UP000295411">
    <property type="component" value="Unassembled WGS sequence"/>
</dbReference>
<organism evidence="2 3">
    <name type="scientific">Arthrobacter crusticola</name>
    <dbReference type="NCBI Taxonomy" id="2547960"/>
    <lineage>
        <taxon>Bacteria</taxon>
        <taxon>Bacillati</taxon>
        <taxon>Actinomycetota</taxon>
        <taxon>Actinomycetes</taxon>
        <taxon>Micrococcales</taxon>
        <taxon>Micrococcaceae</taxon>
        <taxon>Arthrobacter</taxon>
    </lineage>
</organism>
<dbReference type="Pfam" id="PF01636">
    <property type="entry name" value="APH"/>
    <property type="match status" value="2"/>
</dbReference>
<dbReference type="Gene3D" id="3.90.1200.10">
    <property type="match status" value="1"/>
</dbReference>